<dbReference type="AlphaFoldDB" id="A0A834N6S0"/>
<accession>A0A834N6S0</accession>
<protein>
    <submittedName>
        <fullName evidence="1">Uncharacterized protein</fullName>
    </submittedName>
</protein>
<evidence type="ECO:0000313" key="1">
    <source>
        <dbReference type="EMBL" id="KAF7397054.1"/>
    </source>
</evidence>
<organism evidence="1 2">
    <name type="scientific">Vespula pensylvanica</name>
    <name type="common">Western yellow jacket</name>
    <name type="synonym">Wasp</name>
    <dbReference type="NCBI Taxonomy" id="30213"/>
    <lineage>
        <taxon>Eukaryota</taxon>
        <taxon>Metazoa</taxon>
        <taxon>Ecdysozoa</taxon>
        <taxon>Arthropoda</taxon>
        <taxon>Hexapoda</taxon>
        <taxon>Insecta</taxon>
        <taxon>Pterygota</taxon>
        <taxon>Neoptera</taxon>
        <taxon>Endopterygota</taxon>
        <taxon>Hymenoptera</taxon>
        <taxon>Apocrita</taxon>
        <taxon>Aculeata</taxon>
        <taxon>Vespoidea</taxon>
        <taxon>Vespidae</taxon>
        <taxon>Vespinae</taxon>
        <taxon>Vespula</taxon>
    </lineage>
</organism>
<gene>
    <name evidence="1" type="ORF">H0235_016591</name>
</gene>
<sequence length="119" mass="14013">MGRYTCMGKKNMIYHFKDGKGYTNYVSLVRKTILLMSQLNLNKEYLCTSGEAPSVPTPPISDDTDLQFWAEDELSNTESKHKLVGRHKRRYSLTYRNRNKTYKNRSLIIKSLIFYITYN</sequence>
<dbReference type="EMBL" id="JACSDY010000020">
    <property type="protein sequence ID" value="KAF7397054.1"/>
    <property type="molecule type" value="Genomic_DNA"/>
</dbReference>
<name>A0A834N6S0_VESPE</name>
<dbReference type="Proteomes" id="UP000600918">
    <property type="component" value="Unassembled WGS sequence"/>
</dbReference>
<comment type="caution">
    <text evidence="1">The sequence shown here is derived from an EMBL/GenBank/DDBJ whole genome shotgun (WGS) entry which is preliminary data.</text>
</comment>
<proteinExistence type="predicted"/>
<evidence type="ECO:0000313" key="2">
    <source>
        <dbReference type="Proteomes" id="UP000600918"/>
    </source>
</evidence>
<keyword evidence="2" id="KW-1185">Reference proteome</keyword>
<reference evidence="1" key="1">
    <citation type="journal article" date="2020" name="G3 (Bethesda)">
        <title>High-Quality Assemblies for Three Invasive Social Wasps from the &lt;i&gt;Vespula&lt;/i&gt; Genus.</title>
        <authorList>
            <person name="Harrop T.W.R."/>
            <person name="Guhlin J."/>
            <person name="McLaughlin G.M."/>
            <person name="Permina E."/>
            <person name="Stockwell P."/>
            <person name="Gilligan J."/>
            <person name="Le Lec M.F."/>
            <person name="Gruber M.A.M."/>
            <person name="Quinn O."/>
            <person name="Lovegrove M."/>
            <person name="Duncan E.J."/>
            <person name="Remnant E.J."/>
            <person name="Van Eeckhoven J."/>
            <person name="Graham B."/>
            <person name="Knapp R.A."/>
            <person name="Langford K.W."/>
            <person name="Kronenberg Z."/>
            <person name="Press M.O."/>
            <person name="Eacker S.M."/>
            <person name="Wilson-Rankin E.E."/>
            <person name="Purcell J."/>
            <person name="Lester P.J."/>
            <person name="Dearden P.K."/>
        </authorList>
    </citation>
    <scope>NUCLEOTIDE SEQUENCE</scope>
    <source>
        <strain evidence="1">Volc-1</strain>
    </source>
</reference>